<dbReference type="STRING" id="200361.A0A452XC66"/>
<evidence type="ECO:0000313" key="7">
    <source>
        <dbReference type="Proteomes" id="UP000015105"/>
    </source>
</evidence>
<keyword evidence="2 4" id="KW-0328">Glycosyltransferase</keyword>
<sequence length="495" mass="53054">MAQAPHVVILTSSGLGHVLPASELAKRLAVHHGFTVTIITYASLSSPGHSSPLASLPPGVSVAALPEVSIDDLPADAHLVTRILTVISRALPQLRDLLRSLLDSPAGITAFITDMLCPAALAVGKEMGLPGYVLYTSNLMSLLSFLYIPELARTTTCECRDLPEPVLLPGCVPLHGADLLEPLQNRSDPVYQLMIDLGRNYLLAEGFIVNTMDALEHETLLAFKELSDKGVYPPAYVVGPFTRRRCPDSDEVKHSCLRWLDNQPDGSVLYVSFGSGGTLSTAQTAELAAGLEASGQRFLWVVHHPNEKDSSAAYLGTAATDADPLSYLPDGFVERMNGTGLLVPLWAPQVEILNHVAVGGFMSHGGWNSTLETVAAGVPMVVWPLYAEQRMNAVMMSSDRVGLALWERPPLGKDRAVVPREEVAALVRELMEGEKGAAARKKAGHLRDEAKIASAPGGPQDRALAVVAGMQNQTAEIANLITLQLMHMAIDNINL</sequence>
<dbReference type="Gene3D" id="3.40.50.2000">
    <property type="entry name" value="Glycogen Phosphorylase B"/>
    <property type="match status" value="2"/>
</dbReference>
<dbReference type="Gramene" id="AET0Gv20020400.3">
    <property type="protein sequence ID" value="AET0Gv20020400.3"/>
    <property type="gene ID" value="AET0Gv20020400"/>
</dbReference>
<dbReference type="InterPro" id="IPR002213">
    <property type="entry name" value="UDP_glucos_trans"/>
</dbReference>
<dbReference type="FunFam" id="3.40.50.2000:FF:000054">
    <property type="entry name" value="Glycosyltransferase"/>
    <property type="match status" value="1"/>
</dbReference>
<dbReference type="SUPFAM" id="SSF53756">
    <property type="entry name" value="UDP-Glycosyltransferase/glycogen phosphorylase"/>
    <property type="match status" value="1"/>
</dbReference>
<dbReference type="GO" id="GO:0008194">
    <property type="term" value="F:UDP-glycosyltransferase activity"/>
    <property type="evidence" value="ECO:0007669"/>
    <property type="project" value="InterPro"/>
</dbReference>
<protein>
    <recommendedName>
        <fullName evidence="5">Glycosyltransferase</fullName>
        <ecNumber evidence="5">2.4.1.-</ecNumber>
    </recommendedName>
</protein>
<name>A0A452XC66_AEGTS</name>
<reference evidence="6" key="3">
    <citation type="submission" date="2019-03" db="UniProtKB">
        <authorList>
            <consortium name="EnsemblPlants"/>
        </authorList>
    </citation>
    <scope>IDENTIFICATION</scope>
</reference>
<evidence type="ECO:0000256" key="5">
    <source>
        <dbReference type="RuleBase" id="RU362057"/>
    </source>
</evidence>
<keyword evidence="3 4" id="KW-0808">Transferase</keyword>
<evidence type="ECO:0000256" key="1">
    <source>
        <dbReference type="ARBA" id="ARBA00009995"/>
    </source>
</evidence>
<dbReference type="Pfam" id="PF00201">
    <property type="entry name" value="UDPGT"/>
    <property type="match status" value="1"/>
</dbReference>
<dbReference type="PANTHER" id="PTHR48046">
    <property type="entry name" value="UDP-GLYCOSYLTRANSFERASE 72E1"/>
    <property type="match status" value="1"/>
</dbReference>
<dbReference type="FunFam" id="3.40.50.2000:FF:000056">
    <property type="entry name" value="Glycosyltransferase"/>
    <property type="match status" value="1"/>
</dbReference>
<organism evidence="6 7">
    <name type="scientific">Aegilops tauschii subsp. strangulata</name>
    <name type="common">Goatgrass</name>
    <dbReference type="NCBI Taxonomy" id="200361"/>
    <lineage>
        <taxon>Eukaryota</taxon>
        <taxon>Viridiplantae</taxon>
        <taxon>Streptophyta</taxon>
        <taxon>Embryophyta</taxon>
        <taxon>Tracheophyta</taxon>
        <taxon>Spermatophyta</taxon>
        <taxon>Magnoliopsida</taxon>
        <taxon>Liliopsida</taxon>
        <taxon>Poales</taxon>
        <taxon>Poaceae</taxon>
        <taxon>BOP clade</taxon>
        <taxon>Pooideae</taxon>
        <taxon>Triticodae</taxon>
        <taxon>Triticeae</taxon>
        <taxon>Triticinae</taxon>
        <taxon>Aegilops</taxon>
    </lineage>
</organism>
<evidence type="ECO:0000256" key="2">
    <source>
        <dbReference type="ARBA" id="ARBA00022676"/>
    </source>
</evidence>
<keyword evidence="7" id="KW-1185">Reference proteome</keyword>
<proteinExistence type="inferred from homology"/>
<dbReference type="EnsemblPlants" id="AET0Gv20020400.3">
    <property type="protein sequence ID" value="AET0Gv20020400.3"/>
    <property type="gene ID" value="AET0Gv20020400"/>
</dbReference>
<evidence type="ECO:0000256" key="4">
    <source>
        <dbReference type="RuleBase" id="RU003718"/>
    </source>
</evidence>
<accession>A0A452XC66</accession>
<dbReference type="AlphaFoldDB" id="A0A452XC66"/>
<evidence type="ECO:0000313" key="6">
    <source>
        <dbReference type="EnsemblPlants" id="AET0Gv20020400.3"/>
    </source>
</evidence>
<dbReference type="Proteomes" id="UP000015105">
    <property type="component" value="Unassembled WGS sequence"/>
</dbReference>
<evidence type="ECO:0000256" key="3">
    <source>
        <dbReference type="ARBA" id="ARBA00022679"/>
    </source>
</evidence>
<dbReference type="CDD" id="cd03784">
    <property type="entry name" value="GT1_Gtf-like"/>
    <property type="match status" value="1"/>
</dbReference>
<comment type="similarity">
    <text evidence="1 4">Belongs to the UDP-glycosyltransferase family.</text>
</comment>
<dbReference type="InterPro" id="IPR035595">
    <property type="entry name" value="UDP_glycos_trans_CS"/>
</dbReference>
<dbReference type="EC" id="2.4.1.-" evidence="5"/>
<reference evidence="7" key="1">
    <citation type="journal article" date="2014" name="Science">
        <title>Ancient hybridizations among the ancestral genomes of bread wheat.</title>
        <authorList>
            <consortium name="International Wheat Genome Sequencing Consortium,"/>
            <person name="Marcussen T."/>
            <person name="Sandve S.R."/>
            <person name="Heier L."/>
            <person name="Spannagl M."/>
            <person name="Pfeifer M."/>
            <person name="Jakobsen K.S."/>
            <person name="Wulff B.B."/>
            <person name="Steuernagel B."/>
            <person name="Mayer K.F."/>
            <person name="Olsen O.A."/>
        </authorList>
    </citation>
    <scope>NUCLEOTIDE SEQUENCE [LARGE SCALE GENOMIC DNA]</scope>
    <source>
        <strain evidence="7">cv. AL8/78</strain>
    </source>
</reference>
<dbReference type="PANTHER" id="PTHR48046:SF1">
    <property type="entry name" value="GLYCOSYLTRANSFERASE-RELATED"/>
    <property type="match status" value="1"/>
</dbReference>
<dbReference type="PROSITE" id="PS00375">
    <property type="entry name" value="UDPGT"/>
    <property type="match status" value="1"/>
</dbReference>
<reference evidence="7" key="2">
    <citation type="journal article" date="2017" name="Nat. Plants">
        <title>The Aegilops tauschii genome reveals multiple impacts of transposons.</title>
        <authorList>
            <person name="Zhao G."/>
            <person name="Zou C."/>
            <person name="Li K."/>
            <person name="Wang K."/>
            <person name="Li T."/>
            <person name="Gao L."/>
            <person name="Zhang X."/>
            <person name="Wang H."/>
            <person name="Yang Z."/>
            <person name="Liu X."/>
            <person name="Jiang W."/>
            <person name="Mao L."/>
            <person name="Kong X."/>
            <person name="Jiao Y."/>
            <person name="Jia J."/>
        </authorList>
    </citation>
    <scope>NUCLEOTIDE SEQUENCE [LARGE SCALE GENOMIC DNA]</scope>
    <source>
        <strain evidence="7">cv. AL8/78</strain>
    </source>
</reference>